<evidence type="ECO:0000313" key="3">
    <source>
        <dbReference type="Proteomes" id="UP000655523"/>
    </source>
</evidence>
<dbReference type="SUPFAM" id="SSF47598">
    <property type="entry name" value="Ribbon-helix-helix"/>
    <property type="match status" value="1"/>
</dbReference>
<accession>A0A972NRC2</accession>
<dbReference type="Proteomes" id="UP000655523">
    <property type="component" value="Unassembled WGS sequence"/>
</dbReference>
<dbReference type="InterPro" id="IPR053853">
    <property type="entry name" value="FitA-like_RHH"/>
</dbReference>
<organism evidence="2 3">
    <name type="scientific">Paraburkholderia elongata</name>
    <dbReference type="NCBI Taxonomy" id="2675747"/>
    <lineage>
        <taxon>Bacteria</taxon>
        <taxon>Pseudomonadati</taxon>
        <taxon>Pseudomonadota</taxon>
        <taxon>Betaproteobacteria</taxon>
        <taxon>Burkholderiales</taxon>
        <taxon>Burkholderiaceae</taxon>
        <taxon>Paraburkholderia</taxon>
    </lineage>
</organism>
<sequence>MANLWIRGVDQTLYDALIREAEANGRSVEEEQRAILEEALQKVYNRQFVRALMSIPNVGEDSDFERVNDRREAPVVFD</sequence>
<gene>
    <name evidence="2" type="ORF">GNZ13_28415</name>
</gene>
<name>A0A972NRC2_9BURK</name>
<dbReference type="RefSeq" id="WP_172170791.1">
    <property type="nucleotide sequence ID" value="NZ_WOEZ01000161.1"/>
</dbReference>
<evidence type="ECO:0000313" key="2">
    <source>
        <dbReference type="EMBL" id="NPT58376.1"/>
    </source>
</evidence>
<dbReference type="EMBL" id="WOEZ01000161">
    <property type="protein sequence ID" value="NPT58376.1"/>
    <property type="molecule type" value="Genomic_DNA"/>
</dbReference>
<protein>
    <submittedName>
        <fullName evidence="2">DNA-binding protein</fullName>
    </submittedName>
</protein>
<feature type="domain" description="Antitoxin FitA-like ribbon-helix-helix" evidence="1">
    <location>
        <begin position="2"/>
        <end position="40"/>
    </location>
</feature>
<dbReference type="Gene3D" id="1.10.1220.10">
    <property type="entry name" value="Met repressor-like"/>
    <property type="match status" value="1"/>
</dbReference>
<dbReference type="InterPro" id="IPR013321">
    <property type="entry name" value="Arc_rbn_hlx_hlx"/>
</dbReference>
<dbReference type="GO" id="GO:0006355">
    <property type="term" value="P:regulation of DNA-templated transcription"/>
    <property type="evidence" value="ECO:0007669"/>
    <property type="project" value="InterPro"/>
</dbReference>
<dbReference type="GO" id="GO:0003677">
    <property type="term" value="F:DNA binding"/>
    <property type="evidence" value="ECO:0007669"/>
    <property type="project" value="UniProtKB-KW"/>
</dbReference>
<dbReference type="InterPro" id="IPR010985">
    <property type="entry name" value="Ribbon_hlx_hlx"/>
</dbReference>
<reference evidence="2 3" key="1">
    <citation type="submission" date="2019-11" db="EMBL/GenBank/DDBJ databases">
        <title>Metabolism of dissolved organic matter in forest soils.</title>
        <authorList>
            <person name="Cyle K.T."/>
            <person name="Wilhelm R.C."/>
            <person name="Martinez C.E."/>
        </authorList>
    </citation>
    <scope>NUCLEOTIDE SEQUENCE [LARGE SCALE GENOMIC DNA]</scope>
    <source>
        <strain evidence="2 3">5N</strain>
    </source>
</reference>
<keyword evidence="3" id="KW-1185">Reference proteome</keyword>
<proteinExistence type="predicted"/>
<keyword evidence="2" id="KW-0238">DNA-binding</keyword>
<evidence type="ECO:0000259" key="1">
    <source>
        <dbReference type="Pfam" id="PF22513"/>
    </source>
</evidence>
<dbReference type="Pfam" id="PF22513">
    <property type="entry name" value="FitA-like_RHH"/>
    <property type="match status" value="1"/>
</dbReference>
<dbReference type="AlphaFoldDB" id="A0A972NRC2"/>
<comment type="caution">
    <text evidence="2">The sequence shown here is derived from an EMBL/GenBank/DDBJ whole genome shotgun (WGS) entry which is preliminary data.</text>
</comment>